<dbReference type="PANTHER" id="PTHR46641">
    <property type="entry name" value="FMRFAMIDE RECEPTOR-RELATED"/>
    <property type="match status" value="1"/>
</dbReference>
<keyword evidence="4 5" id="KW-0472">Membrane</keyword>
<organism evidence="7 8">
    <name type="scientific">Dreissena polymorpha</name>
    <name type="common">Zebra mussel</name>
    <name type="synonym">Mytilus polymorpha</name>
    <dbReference type="NCBI Taxonomy" id="45954"/>
    <lineage>
        <taxon>Eukaryota</taxon>
        <taxon>Metazoa</taxon>
        <taxon>Spiralia</taxon>
        <taxon>Lophotrochozoa</taxon>
        <taxon>Mollusca</taxon>
        <taxon>Bivalvia</taxon>
        <taxon>Autobranchia</taxon>
        <taxon>Heteroconchia</taxon>
        <taxon>Euheterodonta</taxon>
        <taxon>Imparidentia</taxon>
        <taxon>Neoheterodontei</taxon>
        <taxon>Myida</taxon>
        <taxon>Dreissenoidea</taxon>
        <taxon>Dreissenidae</taxon>
        <taxon>Dreissena</taxon>
    </lineage>
</organism>
<dbReference type="EMBL" id="JAIWYP010000003">
    <property type="protein sequence ID" value="KAH3857069.1"/>
    <property type="molecule type" value="Genomic_DNA"/>
</dbReference>
<evidence type="ECO:0000256" key="5">
    <source>
        <dbReference type="SAM" id="Phobius"/>
    </source>
</evidence>
<dbReference type="PANTHER" id="PTHR46641:SF25">
    <property type="entry name" value="CNMAMIDE RECEPTOR-RELATED"/>
    <property type="match status" value="1"/>
</dbReference>
<name>A0A9D4R6R6_DREPO</name>
<evidence type="ECO:0000256" key="1">
    <source>
        <dbReference type="ARBA" id="ARBA00004370"/>
    </source>
</evidence>
<keyword evidence="2 5" id="KW-0812">Transmembrane</keyword>
<dbReference type="InterPro" id="IPR017452">
    <property type="entry name" value="GPCR_Rhodpsn_7TM"/>
</dbReference>
<dbReference type="AlphaFoldDB" id="A0A9D4R6R6"/>
<reference evidence="7" key="2">
    <citation type="submission" date="2020-11" db="EMBL/GenBank/DDBJ databases">
        <authorList>
            <person name="McCartney M.A."/>
            <person name="Auch B."/>
            <person name="Kono T."/>
            <person name="Mallez S."/>
            <person name="Becker A."/>
            <person name="Gohl D.M."/>
            <person name="Silverstein K.A.T."/>
            <person name="Koren S."/>
            <person name="Bechman K.B."/>
            <person name="Herman A."/>
            <person name="Abrahante J.E."/>
            <person name="Garbe J."/>
        </authorList>
    </citation>
    <scope>NUCLEOTIDE SEQUENCE</scope>
    <source>
        <strain evidence="7">Duluth1</strain>
        <tissue evidence="7">Whole animal</tissue>
    </source>
</reference>
<protein>
    <recommendedName>
        <fullName evidence="6">G-protein coupled receptors family 1 profile domain-containing protein</fullName>
    </recommendedName>
</protein>
<comment type="subcellular location">
    <subcellularLocation>
        <location evidence="1">Membrane</location>
    </subcellularLocation>
</comment>
<accession>A0A9D4R6R6</accession>
<gene>
    <name evidence="7" type="ORF">DPMN_099667</name>
</gene>
<dbReference type="PROSITE" id="PS50262">
    <property type="entry name" value="G_PROTEIN_RECEP_F1_2"/>
    <property type="match status" value="1"/>
</dbReference>
<dbReference type="Proteomes" id="UP000828390">
    <property type="component" value="Unassembled WGS sequence"/>
</dbReference>
<dbReference type="Gene3D" id="1.20.1070.10">
    <property type="entry name" value="Rhodopsin 7-helix transmembrane proteins"/>
    <property type="match status" value="1"/>
</dbReference>
<feature type="domain" description="G-protein coupled receptors family 1 profile" evidence="6">
    <location>
        <begin position="37"/>
        <end position="91"/>
    </location>
</feature>
<evidence type="ECO:0000256" key="2">
    <source>
        <dbReference type="ARBA" id="ARBA00022692"/>
    </source>
</evidence>
<evidence type="ECO:0000256" key="3">
    <source>
        <dbReference type="ARBA" id="ARBA00022989"/>
    </source>
</evidence>
<reference evidence="7" key="1">
    <citation type="journal article" date="2019" name="bioRxiv">
        <title>The Genome of the Zebra Mussel, Dreissena polymorpha: A Resource for Invasive Species Research.</title>
        <authorList>
            <person name="McCartney M.A."/>
            <person name="Auch B."/>
            <person name="Kono T."/>
            <person name="Mallez S."/>
            <person name="Zhang Y."/>
            <person name="Obille A."/>
            <person name="Becker A."/>
            <person name="Abrahante J.E."/>
            <person name="Garbe J."/>
            <person name="Badalamenti J.P."/>
            <person name="Herman A."/>
            <person name="Mangelson H."/>
            <person name="Liachko I."/>
            <person name="Sullivan S."/>
            <person name="Sone E.D."/>
            <person name="Koren S."/>
            <person name="Silverstein K.A.T."/>
            <person name="Beckman K.B."/>
            <person name="Gohl D.M."/>
        </authorList>
    </citation>
    <scope>NUCLEOTIDE SEQUENCE</scope>
    <source>
        <strain evidence="7">Duluth1</strain>
        <tissue evidence="7">Whole animal</tissue>
    </source>
</reference>
<keyword evidence="8" id="KW-1185">Reference proteome</keyword>
<sequence length="91" mass="10353">MTNQTDSDCYKQLSIYKAGVIIWKVVPPVFILLGTIGNSLSILVLNRRSIRVSTMALFLTVLACSDLLVLYSGLLRQWLIYLFYTDVRHIS</sequence>
<dbReference type="SUPFAM" id="SSF81321">
    <property type="entry name" value="Family A G protein-coupled receptor-like"/>
    <property type="match status" value="1"/>
</dbReference>
<keyword evidence="3 5" id="KW-1133">Transmembrane helix</keyword>
<dbReference type="InterPro" id="IPR052954">
    <property type="entry name" value="GPCR-Ligand_Int"/>
</dbReference>
<evidence type="ECO:0000259" key="6">
    <source>
        <dbReference type="PROSITE" id="PS50262"/>
    </source>
</evidence>
<proteinExistence type="predicted"/>
<feature type="transmembrane region" description="Helical" evidence="5">
    <location>
        <begin position="20"/>
        <end position="45"/>
    </location>
</feature>
<evidence type="ECO:0000313" key="8">
    <source>
        <dbReference type="Proteomes" id="UP000828390"/>
    </source>
</evidence>
<evidence type="ECO:0000256" key="4">
    <source>
        <dbReference type="ARBA" id="ARBA00023136"/>
    </source>
</evidence>
<dbReference type="GO" id="GO:0016020">
    <property type="term" value="C:membrane"/>
    <property type="evidence" value="ECO:0007669"/>
    <property type="project" value="UniProtKB-SubCell"/>
</dbReference>
<evidence type="ECO:0000313" key="7">
    <source>
        <dbReference type="EMBL" id="KAH3857069.1"/>
    </source>
</evidence>
<comment type="caution">
    <text evidence="7">The sequence shown here is derived from an EMBL/GenBank/DDBJ whole genome shotgun (WGS) entry which is preliminary data.</text>
</comment>
<feature type="transmembrane region" description="Helical" evidence="5">
    <location>
        <begin position="57"/>
        <end position="84"/>
    </location>
</feature>